<sequence>MYNIKMYDLCNLKFLKNIKIKKLKCIKNKFLLYFYFKKYLSNKRFSTANTKNRSLIRGSNKKICKQKGLGVARKGSIKNPLFKGGGVIFGPTNKKKYNIKINKKIIKKSYIYILNEKIINDEIIIINNFYFINNSIKKIIKFINKFFYLNDKFLFILKEKKYNIYKKYKNYKNIKIILYNNINIFLLKKYKYIIFDSIYILKKIYNK</sequence>
<dbReference type="GO" id="GO:1990904">
    <property type="term" value="C:ribonucleoprotein complex"/>
    <property type="evidence" value="ECO:0007669"/>
    <property type="project" value="UniProtKB-KW"/>
</dbReference>
<dbReference type="NCBIfam" id="TIGR03953">
    <property type="entry name" value="rplD_bact"/>
    <property type="match status" value="1"/>
</dbReference>
<dbReference type="InterPro" id="IPR013005">
    <property type="entry name" value="Ribosomal_uL4-like"/>
</dbReference>
<dbReference type="Gene3D" id="3.40.1370.10">
    <property type="match status" value="1"/>
</dbReference>
<evidence type="ECO:0000256" key="3">
    <source>
        <dbReference type="ARBA" id="ARBA00023274"/>
    </source>
</evidence>
<keyword evidence="2 6" id="KW-0689">Ribosomal protein</keyword>
<dbReference type="InterPro" id="IPR002136">
    <property type="entry name" value="Ribosomal_uL4"/>
</dbReference>
<dbReference type="GO" id="GO:0006412">
    <property type="term" value="P:translation"/>
    <property type="evidence" value="ECO:0007669"/>
    <property type="project" value="InterPro"/>
</dbReference>
<dbReference type="SUPFAM" id="SSF52166">
    <property type="entry name" value="Ribosomal protein L4"/>
    <property type="match status" value="1"/>
</dbReference>
<evidence type="ECO:0000256" key="5">
    <source>
        <dbReference type="ARBA" id="ARBA00035462"/>
    </source>
</evidence>
<evidence type="ECO:0000256" key="4">
    <source>
        <dbReference type="ARBA" id="ARBA00035244"/>
    </source>
</evidence>
<organism evidence="6">
    <name type="scientific">Candidatus Shikimatogenerans sp. Tduv</name>
    <dbReference type="NCBI Taxonomy" id="3158567"/>
    <lineage>
        <taxon>Bacteria</taxon>
        <taxon>Pseudomonadati</taxon>
        <taxon>Bacteroidota</taxon>
        <taxon>Flavobacteriia</taxon>
        <taxon>Flavobacteriales</taxon>
        <taxon>Candidatus Shikimatogenerans</taxon>
    </lineage>
</organism>
<dbReference type="EMBL" id="CP157894">
    <property type="protein sequence ID" value="XBT18324.1"/>
    <property type="molecule type" value="Genomic_DNA"/>
</dbReference>
<dbReference type="PANTHER" id="PTHR10746">
    <property type="entry name" value="50S RIBOSOMAL PROTEIN L4"/>
    <property type="match status" value="1"/>
</dbReference>
<evidence type="ECO:0000313" key="6">
    <source>
        <dbReference type="EMBL" id="XBT18324.1"/>
    </source>
</evidence>
<proteinExistence type="inferred from homology"/>
<dbReference type="GO" id="GO:0005840">
    <property type="term" value="C:ribosome"/>
    <property type="evidence" value="ECO:0007669"/>
    <property type="project" value="UniProtKB-KW"/>
</dbReference>
<dbReference type="Pfam" id="PF00573">
    <property type="entry name" value="Ribosomal_L4"/>
    <property type="match status" value="1"/>
</dbReference>
<dbReference type="GO" id="GO:0003735">
    <property type="term" value="F:structural constituent of ribosome"/>
    <property type="evidence" value="ECO:0007669"/>
    <property type="project" value="InterPro"/>
</dbReference>
<comment type="similarity">
    <text evidence="1">Belongs to the universal ribosomal protein uL4 family.</text>
</comment>
<dbReference type="AlphaFoldDB" id="A0AAU7QR82"/>
<reference evidence="6" key="1">
    <citation type="submission" date="2024-06" db="EMBL/GenBank/DDBJ databases">
        <title>Diversity, functionality, and evolutionary history of bacterial symbionts in false click beetles (Coleoptera, Throscidae).</title>
        <authorList>
            <person name="Wierz J.C."/>
            <person name="Malm H."/>
            <person name="Kaltenpoth M."/>
            <person name="Engl T."/>
        </authorList>
    </citation>
    <scope>NUCLEOTIDE SEQUENCE</scope>
    <source>
        <strain evidence="6">Tduv</strain>
    </source>
</reference>
<accession>A0AAU7QR82</accession>
<dbReference type="PANTHER" id="PTHR10746:SF6">
    <property type="entry name" value="LARGE RIBOSOMAL SUBUNIT PROTEIN UL4M"/>
    <property type="match status" value="1"/>
</dbReference>
<keyword evidence="3" id="KW-0687">Ribonucleoprotein</keyword>
<protein>
    <recommendedName>
        <fullName evidence="4">Large ribosomal subunit protein uL4</fullName>
    </recommendedName>
    <alternativeName>
        <fullName evidence="5">50S ribosomal protein L4</fullName>
    </alternativeName>
</protein>
<name>A0AAU7QR82_9FLAO</name>
<evidence type="ECO:0000256" key="1">
    <source>
        <dbReference type="ARBA" id="ARBA00010528"/>
    </source>
</evidence>
<gene>
    <name evidence="6" type="primary">rplD</name>
    <name evidence="6" type="ORF">ABNO50_00670</name>
</gene>
<evidence type="ECO:0000256" key="2">
    <source>
        <dbReference type="ARBA" id="ARBA00022980"/>
    </source>
</evidence>
<dbReference type="InterPro" id="IPR023574">
    <property type="entry name" value="Ribosomal_uL4_dom_sf"/>
</dbReference>